<name>Q0CV73_ASPTN</name>
<organism evidence="3 4">
    <name type="scientific">Aspergillus terreus (strain NIH 2624 / FGSC A1156)</name>
    <dbReference type="NCBI Taxonomy" id="341663"/>
    <lineage>
        <taxon>Eukaryota</taxon>
        <taxon>Fungi</taxon>
        <taxon>Dikarya</taxon>
        <taxon>Ascomycota</taxon>
        <taxon>Pezizomycotina</taxon>
        <taxon>Eurotiomycetes</taxon>
        <taxon>Eurotiomycetidae</taxon>
        <taxon>Eurotiales</taxon>
        <taxon>Aspergillaceae</taxon>
        <taxon>Aspergillus</taxon>
        <taxon>Aspergillus subgen. Circumdati</taxon>
    </lineage>
</organism>
<evidence type="ECO:0000256" key="2">
    <source>
        <dbReference type="SAM" id="SignalP"/>
    </source>
</evidence>
<dbReference type="EMBL" id="CH476596">
    <property type="protein sequence ID" value="EAU37373.1"/>
    <property type="molecule type" value="Genomic_DNA"/>
</dbReference>
<evidence type="ECO:0000313" key="4">
    <source>
        <dbReference type="Proteomes" id="UP000007963"/>
    </source>
</evidence>
<evidence type="ECO:0000313" key="3">
    <source>
        <dbReference type="EMBL" id="EAU37373.1"/>
    </source>
</evidence>
<keyword evidence="1" id="KW-1133">Transmembrane helix</keyword>
<feature type="chain" id="PRO_5004170633" evidence="2">
    <location>
        <begin position="24"/>
        <end position="389"/>
    </location>
</feature>
<feature type="signal peptide" evidence="2">
    <location>
        <begin position="1"/>
        <end position="23"/>
    </location>
</feature>
<proteinExistence type="predicted"/>
<keyword evidence="2" id="KW-0732">Signal</keyword>
<dbReference type="HOGENOM" id="CLU_709753_0_0_1"/>
<dbReference type="Proteomes" id="UP000007963">
    <property type="component" value="Unassembled WGS sequence"/>
</dbReference>
<protein>
    <submittedName>
        <fullName evidence="3">Uncharacterized protein</fullName>
    </submittedName>
</protein>
<dbReference type="GeneID" id="4316773"/>
<dbReference type="VEuPathDB" id="FungiDB:ATEG_02411"/>
<accession>Q0CV73</accession>
<sequence length="389" mass="43314">MYPVYYALASLVAVLLSLHRTIHLPDYLHKNILLIGARPFTTVPPSNVDYIPAAEAHIPELDVSTSGCLVPVLTPDNLETHSNTVSAAGTLPTVEQQLGDFPGGRPQEIPGLHGVRNGPSMNPVLVASLIFMVPTFVLLWVWIRSTSRIHNRYVEEADTEMQDFIAEVEHLKGHLLDRLEVLHLLADAQSDVLHRFSMGGYGYQPDVPDYFDHELSSLEEQEQAEYDLRLSLWLRPADIDSEDDDTASFDLDSDTPGFESVMVQPLSIVKAPASEEDESGDLGADDCPPRLHVEWIVTRLHVATRLYRLFAITHVDDACITHPLVQELMPRCEAVERHNRASLPPPAYGRIESSLNWTETAEISPNRAPYYGVNAKTVISTFANARLLS</sequence>
<keyword evidence="1" id="KW-0812">Transmembrane</keyword>
<gene>
    <name evidence="3" type="ORF">ATEG_02411</name>
</gene>
<dbReference type="OrthoDB" id="10406747at2759"/>
<evidence type="ECO:0000256" key="1">
    <source>
        <dbReference type="SAM" id="Phobius"/>
    </source>
</evidence>
<dbReference type="AlphaFoldDB" id="Q0CV73"/>
<dbReference type="RefSeq" id="XP_001211589.1">
    <property type="nucleotide sequence ID" value="XM_001211589.1"/>
</dbReference>
<reference evidence="4" key="1">
    <citation type="submission" date="2005-09" db="EMBL/GenBank/DDBJ databases">
        <title>Annotation of the Aspergillus terreus NIH2624 genome.</title>
        <authorList>
            <person name="Birren B.W."/>
            <person name="Lander E.S."/>
            <person name="Galagan J.E."/>
            <person name="Nusbaum C."/>
            <person name="Devon K."/>
            <person name="Henn M."/>
            <person name="Ma L.-J."/>
            <person name="Jaffe D.B."/>
            <person name="Butler J."/>
            <person name="Alvarez P."/>
            <person name="Gnerre S."/>
            <person name="Grabherr M."/>
            <person name="Kleber M."/>
            <person name="Mauceli E.W."/>
            <person name="Brockman W."/>
            <person name="Rounsley S."/>
            <person name="Young S.K."/>
            <person name="LaButti K."/>
            <person name="Pushparaj V."/>
            <person name="DeCaprio D."/>
            <person name="Crawford M."/>
            <person name="Koehrsen M."/>
            <person name="Engels R."/>
            <person name="Montgomery P."/>
            <person name="Pearson M."/>
            <person name="Howarth C."/>
            <person name="Larson L."/>
            <person name="Luoma S."/>
            <person name="White J."/>
            <person name="Alvarado L."/>
            <person name="Kodira C.D."/>
            <person name="Zeng Q."/>
            <person name="Oleary S."/>
            <person name="Yandava C."/>
            <person name="Denning D.W."/>
            <person name="Nierman W.C."/>
            <person name="Milne T."/>
            <person name="Madden K."/>
        </authorList>
    </citation>
    <scope>NUCLEOTIDE SEQUENCE [LARGE SCALE GENOMIC DNA]</scope>
    <source>
        <strain evidence="4">NIH 2624 / FGSC A1156</strain>
    </source>
</reference>
<keyword evidence="1" id="KW-0472">Membrane</keyword>
<feature type="transmembrane region" description="Helical" evidence="1">
    <location>
        <begin position="124"/>
        <end position="143"/>
    </location>
</feature>